<dbReference type="AlphaFoldDB" id="A0A4Y2L7F6"/>
<evidence type="ECO:0000259" key="3">
    <source>
        <dbReference type="Pfam" id="PF03184"/>
    </source>
</evidence>
<sequence length="532" mass="60941">MRVLLRALQFYLKRIQQSETEMSWKGEKKRIRCSSYTAESMRLAYLSVKSGQYTGRKAAAMFEVPYGTLNKKLSGRAPVEAHGAGRPNEISAESEQKFSEYLKIAGKYGYGYSRCEIQDLVSEFVKEEGIKTRWSDGKPGYQWLTTFLRRHPEINCRKDDHIAHEQLNNVDPFMVYQFYDDLKVLYANENITDSDSDRVYNVCEILLHNNFAEPYAFPTRCAKCISKIAVDDSELDTSVVVSVSADGEKLHPLILFHGRCVLPSRMTNKKAPGTTYYTASAQKWMEGTLFSYWFENVFIPQLPSKVARCGKSVVLLFDGSSLQVNIRCLAEAMKHNVILVKLPPKLNKHLQPLSRTCLSVLKSAWDHELISWEGENLATIQKLFGQLLGITWNQHFGKRIIRKAFQTTGVFPPDKNWFPVNVFAQKALKRYTRRGQITVRKRRVKVKVEDEPVTEPAKVLEEVVPIHPIIPDPIYPIIPDPIYQVPDFSKAVKPNIFQRFIFKKRSSSSKSSPLDLSKRKKSSDNSEEIPIK</sequence>
<comment type="subcellular location">
    <subcellularLocation>
        <location evidence="1">Nucleus</location>
    </subcellularLocation>
</comment>
<dbReference type="SUPFAM" id="SSF46689">
    <property type="entry name" value="Homeodomain-like"/>
    <property type="match status" value="1"/>
</dbReference>
<accession>A0A4Y2L7F6</accession>
<dbReference type="GO" id="GO:0003677">
    <property type="term" value="F:DNA binding"/>
    <property type="evidence" value="ECO:0007669"/>
    <property type="project" value="TreeGrafter"/>
</dbReference>
<keyword evidence="5" id="KW-1185">Reference proteome</keyword>
<dbReference type="InterPro" id="IPR050863">
    <property type="entry name" value="CenT-Element_Derived"/>
</dbReference>
<feature type="region of interest" description="Disordered" evidence="2">
    <location>
        <begin position="505"/>
        <end position="532"/>
    </location>
</feature>
<dbReference type="InterPro" id="IPR004875">
    <property type="entry name" value="DDE_SF_endonuclease_dom"/>
</dbReference>
<organism evidence="4 5">
    <name type="scientific">Araneus ventricosus</name>
    <name type="common">Orbweaver spider</name>
    <name type="synonym">Epeira ventricosa</name>
    <dbReference type="NCBI Taxonomy" id="182803"/>
    <lineage>
        <taxon>Eukaryota</taxon>
        <taxon>Metazoa</taxon>
        <taxon>Ecdysozoa</taxon>
        <taxon>Arthropoda</taxon>
        <taxon>Chelicerata</taxon>
        <taxon>Arachnida</taxon>
        <taxon>Araneae</taxon>
        <taxon>Araneomorphae</taxon>
        <taxon>Entelegynae</taxon>
        <taxon>Araneoidea</taxon>
        <taxon>Araneidae</taxon>
        <taxon>Araneus</taxon>
    </lineage>
</organism>
<name>A0A4Y2L7F6_ARAVE</name>
<dbReference type="PANTHER" id="PTHR19303">
    <property type="entry name" value="TRANSPOSON"/>
    <property type="match status" value="1"/>
</dbReference>
<protein>
    <recommendedName>
        <fullName evidence="3">DDE-1 domain-containing protein</fullName>
    </recommendedName>
</protein>
<comment type="caution">
    <text evidence="4">The sequence shown here is derived from an EMBL/GenBank/DDBJ whole genome shotgun (WGS) entry which is preliminary data.</text>
</comment>
<dbReference type="Pfam" id="PF03184">
    <property type="entry name" value="DDE_1"/>
    <property type="match status" value="1"/>
</dbReference>
<dbReference type="GO" id="GO:0005634">
    <property type="term" value="C:nucleus"/>
    <property type="evidence" value="ECO:0007669"/>
    <property type="project" value="UniProtKB-SubCell"/>
</dbReference>
<evidence type="ECO:0000256" key="1">
    <source>
        <dbReference type="ARBA" id="ARBA00004123"/>
    </source>
</evidence>
<dbReference type="Proteomes" id="UP000499080">
    <property type="component" value="Unassembled WGS sequence"/>
</dbReference>
<dbReference type="OrthoDB" id="10035668at2759"/>
<feature type="domain" description="DDE-1" evidence="3">
    <location>
        <begin position="237"/>
        <end position="382"/>
    </location>
</feature>
<dbReference type="EMBL" id="BGPR01005486">
    <property type="protein sequence ID" value="GBN10631.1"/>
    <property type="molecule type" value="Genomic_DNA"/>
</dbReference>
<evidence type="ECO:0000256" key="2">
    <source>
        <dbReference type="SAM" id="MobiDB-lite"/>
    </source>
</evidence>
<reference evidence="4 5" key="1">
    <citation type="journal article" date="2019" name="Sci. Rep.">
        <title>Orb-weaving spider Araneus ventricosus genome elucidates the spidroin gene catalogue.</title>
        <authorList>
            <person name="Kono N."/>
            <person name="Nakamura H."/>
            <person name="Ohtoshi R."/>
            <person name="Moran D.A.P."/>
            <person name="Shinohara A."/>
            <person name="Yoshida Y."/>
            <person name="Fujiwara M."/>
            <person name="Mori M."/>
            <person name="Tomita M."/>
            <person name="Arakawa K."/>
        </authorList>
    </citation>
    <scope>NUCLEOTIDE SEQUENCE [LARGE SCALE GENOMIC DNA]</scope>
</reference>
<dbReference type="PANTHER" id="PTHR19303:SF74">
    <property type="entry name" value="POGO TRANSPOSABLE ELEMENT WITH KRAB DOMAIN"/>
    <property type="match status" value="1"/>
</dbReference>
<evidence type="ECO:0000313" key="5">
    <source>
        <dbReference type="Proteomes" id="UP000499080"/>
    </source>
</evidence>
<dbReference type="Gene3D" id="1.10.10.60">
    <property type="entry name" value="Homeodomain-like"/>
    <property type="match status" value="1"/>
</dbReference>
<proteinExistence type="predicted"/>
<gene>
    <name evidence="4" type="ORF">AVEN_238474_1</name>
</gene>
<dbReference type="InterPro" id="IPR009057">
    <property type="entry name" value="Homeodomain-like_sf"/>
</dbReference>
<evidence type="ECO:0000313" key="4">
    <source>
        <dbReference type="EMBL" id="GBN10631.1"/>
    </source>
</evidence>